<dbReference type="Pfam" id="PF13411">
    <property type="entry name" value="MerR_1"/>
    <property type="match status" value="1"/>
</dbReference>
<dbReference type="PANTHER" id="PTHR30204:SF96">
    <property type="entry name" value="CHROMOSOME-ANCHORING PROTEIN RACA"/>
    <property type="match status" value="1"/>
</dbReference>
<feature type="domain" description="HTH merR-type" evidence="9">
    <location>
        <begin position="1"/>
        <end position="69"/>
    </location>
</feature>
<dbReference type="InterPro" id="IPR009061">
    <property type="entry name" value="DNA-bd_dom_put_sf"/>
</dbReference>
<evidence type="ECO:0000256" key="4">
    <source>
        <dbReference type="ARBA" id="ARBA00022969"/>
    </source>
</evidence>
<evidence type="ECO:0000256" key="8">
    <source>
        <dbReference type="HAMAP-Rule" id="MF_01170"/>
    </source>
</evidence>
<accession>A0A6B3TUL5</accession>
<protein>
    <recommendedName>
        <fullName evidence="8">Chromosome-anchoring protein RacA</fullName>
    </recommendedName>
</protein>
<feature type="coiled-coil region" evidence="8">
    <location>
        <begin position="85"/>
        <end position="145"/>
    </location>
</feature>
<dbReference type="GO" id="GO:0003690">
    <property type="term" value="F:double-stranded DNA binding"/>
    <property type="evidence" value="ECO:0007669"/>
    <property type="project" value="UniProtKB-UniRule"/>
</dbReference>
<name>A0A6B3TUL5_9BACI</name>
<dbReference type="GO" id="GO:0008356">
    <property type="term" value="P:asymmetric cell division"/>
    <property type="evidence" value="ECO:0007669"/>
    <property type="project" value="UniProtKB-UniRule"/>
</dbReference>
<comment type="function">
    <text evidence="8">Required for the formation of axial filaments and for anchoring the origin regions at the cell poles in sporulating cells, thus ensuring proper chromosome segregation in the prespore. Binds in a dispersed manner throughout the chromosome but preferentially to sites clustered in the origin portion of the chromosome, causing condensation of the chromosome and its remodeling into an elongated, anchored structure.</text>
</comment>
<dbReference type="SUPFAM" id="SSF46955">
    <property type="entry name" value="Putative DNA-binding domain"/>
    <property type="match status" value="1"/>
</dbReference>
<keyword evidence="5 8" id="KW-0175">Coiled coil</keyword>
<evidence type="ECO:0000256" key="5">
    <source>
        <dbReference type="ARBA" id="ARBA00023054"/>
    </source>
</evidence>
<dbReference type="PANTHER" id="PTHR30204">
    <property type="entry name" value="REDOX-CYCLING DRUG-SENSING TRANSCRIPTIONAL ACTIVATOR SOXR"/>
    <property type="match status" value="1"/>
</dbReference>
<evidence type="ECO:0000256" key="7">
    <source>
        <dbReference type="ARBA" id="ARBA00023306"/>
    </source>
</evidence>
<keyword evidence="1 8" id="KW-0963">Cytoplasm</keyword>
<comment type="similarity">
    <text evidence="8">Belongs to the RacA family.</text>
</comment>
<evidence type="ECO:0000259" key="9">
    <source>
        <dbReference type="SMART" id="SM00422"/>
    </source>
</evidence>
<evidence type="ECO:0000256" key="6">
    <source>
        <dbReference type="ARBA" id="ARBA00023125"/>
    </source>
</evidence>
<organism evidence="10 11">
    <name type="scientific">Neobacillus thermocopriae</name>
    <dbReference type="NCBI Taxonomy" id="1215031"/>
    <lineage>
        <taxon>Bacteria</taxon>
        <taxon>Bacillati</taxon>
        <taxon>Bacillota</taxon>
        <taxon>Bacilli</taxon>
        <taxon>Bacillales</taxon>
        <taxon>Bacillaceae</taxon>
        <taxon>Neobacillus</taxon>
    </lineage>
</organism>
<dbReference type="GO" id="GO:0003700">
    <property type="term" value="F:DNA-binding transcription factor activity"/>
    <property type="evidence" value="ECO:0007669"/>
    <property type="project" value="InterPro"/>
</dbReference>
<sequence>MNTAQVAKILGVSPSTIQRWVKQLDLPMERNERGHYLFHEEDIQLLKNIQEQLQNGVLIQEIQPPTEKKKPRKGLIKSPENDQTLEKLIAKVKELELNLNTKADSVTSYQLLQHRSEIEELQSQVKELSIQVENLQSELSDLKKKQQLDKPLVKDHGLIKRKKKNFVSSLFGF</sequence>
<keyword evidence="7 8" id="KW-0131">Cell cycle</keyword>
<evidence type="ECO:0000313" key="10">
    <source>
        <dbReference type="EMBL" id="NEX80332.1"/>
    </source>
</evidence>
<dbReference type="InterPro" id="IPR000551">
    <property type="entry name" value="MerR-type_HTH_dom"/>
</dbReference>
<dbReference type="Gene3D" id="1.10.1660.10">
    <property type="match status" value="1"/>
</dbReference>
<evidence type="ECO:0000256" key="3">
    <source>
        <dbReference type="ARBA" id="ARBA00022829"/>
    </source>
</evidence>
<comment type="caution">
    <text evidence="10">The sequence shown here is derived from an EMBL/GenBank/DDBJ whole genome shotgun (WGS) entry which is preliminary data.</text>
</comment>
<gene>
    <name evidence="8" type="primary">racA</name>
    <name evidence="10" type="ORF">G4Z05_16000</name>
</gene>
<keyword evidence="4 8" id="KW-0749">Sporulation</keyword>
<dbReference type="EMBL" id="JAAIUV010000045">
    <property type="protein sequence ID" value="NEX80332.1"/>
    <property type="molecule type" value="Genomic_DNA"/>
</dbReference>
<reference evidence="10" key="1">
    <citation type="submission" date="2020-02" db="EMBL/GenBank/DDBJ databases">
        <title>Bacillus sedimentmangrovi sp. nov., isolated from sediment of the mangrove ecosystem.</title>
        <authorList>
            <person name="Liu G."/>
        </authorList>
    </citation>
    <scope>NUCLEOTIDE SEQUENCE [LARGE SCALE GENOMIC DNA]</scope>
    <source>
        <strain evidence="10">SgZ-7</strain>
    </source>
</reference>
<dbReference type="SMART" id="SM00422">
    <property type="entry name" value="HTH_MERR"/>
    <property type="match status" value="1"/>
</dbReference>
<keyword evidence="3 8" id="KW-0159">Chromosome partition</keyword>
<dbReference type="GO" id="GO:0007059">
    <property type="term" value="P:chromosome segregation"/>
    <property type="evidence" value="ECO:0007669"/>
    <property type="project" value="UniProtKB-UniRule"/>
</dbReference>
<dbReference type="RefSeq" id="WP_038535531.1">
    <property type="nucleotide sequence ID" value="NZ_JAAIUV010000045.1"/>
</dbReference>
<dbReference type="GO" id="GO:0030261">
    <property type="term" value="P:chromosome condensation"/>
    <property type="evidence" value="ECO:0007669"/>
    <property type="project" value="UniProtKB-UniRule"/>
</dbReference>
<keyword evidence="6 8" id="KW-0238">DNA-binding</keyword>
<evidence type="ECO:0000256" key="1">
    <source>
        <dbReference type="ARBA" id="ARBA00022490"/>
    </source>
</evidence>
<dbReference type="Proteomes" id="UP000481621">
    <property type="component" value="Unassembled WGS sequence"/>
</dbReference>
<dbReference type="InterPro" id="IPR023522">
    <property type="entry name" value="Chrosome_anchoring_RacA"/>
</dbReference>
<dbReference type="GO" id="GO:0030435">
    <property type="term" value="P:sporulation resulting in formation of a cellular spore"/>
    <property type="evidence" value="ECO:0007669"/>
    <property type="project" value="UniProtKB-UniRule"/>
</dbReference>
<dbReference type="AlphaFoldDB" id="A0A6B3TUL5"/>
<dbReference type="CDD" id="cd04762">
    <property type="entry name" value="HTH_MerR-trunc"/>
    <property type="match status" value="1"/>
</dbReference>
<evidence type="ECO:0000256" key="2">
    <source>
        <dbReference type="ARBA" id="ARBA00022618"/>
    </source>
</evidence>
<dbReference type="GO" id="GO:0005737">
    <property type="term" value="C:cytoplasm"/>
    <property type="evidence" value="ECO:0007669"/>
    <property type="project" value="UniProtKB-SubCell"/>
</dbReference>
<dbReference type="InterPro" id="IPR047057">
    <property type="entry name" value="MerR_fam"/>
</dbReference>
<proteinExistence type="inferred from homology"/>
<keyword evidence="2 8" id="KW-0132">Cell division</keyword>
<evidence type="ECO:0000313" key="11">
    <source>
        <dbReference type="Proteomes" id="UP000481621"/>
    </source>
</evidence>
<dbReference type="HAMAP" id="MF_01170">
    <property type="entry name" value="RacA"/>
    <property type="match status" value="1"/>
</dbReference>
<comment type="subcellular location">
    <subcellularLocation>
        <location evidence="8">Cytoplasm</location>
    </subcellularLocation>
    <text evidence="8">Localizes to cell poles and nucleoid.</text>
</comment>
<feature type="DNA-binding region" description="H-T-H motif" evidence="8">
    <location>
        <begin position="3"/>
        <end position="23"/>
    </location>
</feature>
<keyword evidence="11" id="KW-1185">Reference proteome</keyword>